<evidence type="ECO:0000313" key="1">
    <source>
        <dbReference type="EMBL" id="EXX72164.1"/>
    </source>
</evidence>
<dbReference type="HOGENOM" id="CLU_3088503_0_0_1"/>
<keyword evidence="2" id="KW-1185">Reference proteome</keyword>
<reference evidence="1 2" key="1">
    <citation type="submission" date="2014-02" db="EMBL/GenBank/DDBJ databases">
        <title>Single nucleus genome sequencing reveals high similarity among nuclei of an endomycorrhizal fungus.</title>
        <authorList>
            <person name="Lin K."/>
            <person name="Geurts R."/>
            <person name="Zhang Z."/>
            <person name="Limpens E."/>
            <person name="Saunders D.G."/>
            <person name="Mu D."/>
            <person name="Pang E."/>
            <person name="Cao H."/>
            <person name="Cha H."/>
            <person name="Lin T."/>
            <person name="Zhou Q."/>
            <person name="Shang Y."/>
            <person name="Li Y."/>
            <person name="Ivanov S."/>
            <person name="Sharma T."/>
            <person name="Velzen R.V."/>
            <person name="Ruijter N.D."/>
            <person name="Aanen D.K."/>
            <person name="Win J."/>
            <person name="Kamoun S."/>
            <person name="Bisseling T."/>
            <person name="Huang S."/>
        </authorList>
    </citation>
    <scope>NUCLEOTIDE SEQUENCE [LARGE SCALE GENOMIC DNA]</scope>
    <source>
        <strain evidence="2">DAOM197198w</strain>
    </source>
</reference>
<evidence type="ECO:0000313" key="2">
    <source>
        <dbReference type="Proteomes" id="UP000022910"/>
    </source>
</evidence>
<dbReference type="AlphaFoldDB" id="A0A015KX75"/>
<gene>
    <name evidence="1" type="ORF">RirG_071880</name>
</gene>
<accession>A0A015KX75</accession>
<name>A0A015KX75_RHIIW</name>
<comment type="caution">
    <text evidence="1">The sequence shown here is derived from an EMBL/GenBank/DDBJ whole genome shotgun (WGS) entry which is preliminary data.</text>
</comment>
<proteinExistence type="predicted"/>
<organism evidence="1 2">
    <name type="scientific">Rhizophagus irregularis (strain DAOM 197198w)</name>
    <name type="common">Glomus intraradices</name>
    <dbReference type="NCBI Taxonomy" id="1432141"/>
    <lineage>
        <taxon>Eukaryota</taxon>
        <taxon>Fungi</taxon>
        <taxon>Fungi incertae sedis</taxon>
        <taxon>Mucoromycota</taxon>
        <taxon>Glomeromycotina</taxon>
        <taxon>Glomeromycetes</taxon>
        <taxon>Glomerales</taxon>
        <taxon>Glomeraceae</taxon>
        <taxon>Rhizophagus</taxon>
    </lineage>
</organism>
<dbReference type="Proteomes" id="UP000022910">
    <property type="component" value="Unassembled WGS sequence"/>
</dbReference>
<sequence length="52" mass="5985">MGKPIIGRVLDNPNEDKIRIEHWIQNLENDQISPSVQLPILKKCGECEVKMN</sequence>
<dbReference type="EMBL" id="JEMT01015754">
    <property type="protein sequence ID" value="EXX72164.1"/>
    <property type="molecule type" value="Genomic_DNA"/>
</dbReference>
<protein>
    <submittedName>
        <fullName evidence="1">Uncharacterized protein</fullName>
    </submittedName>
</protein>